<feature type="transmembrane region" description="Helical" evidence="6">
    <location>
        <begin position="267"/>
        <end position="286"/>
    </location>
</feature>
<dbReference type="PANTHER" id="PTHR22911">
    <property type="entry name" value="ACYL-MALONYL CONDENSING ENZYME-RELATED"/>
    <property type="match status" value="1"/>
</dbReference>
<accession>A0ABT0C9T8</accession>
<feature type="transmembrane region" description="Helical" evidence="6">
    <location>
        <begin position="129"/>
        <end position="149"/>
    </location>
</feature>
<evidence type="ECO:0000313" key="8">
    <source>
        <dbReference type="EMBL" id="MCJ2542554.1"/>
    </source>
</evidence>
<dbReference type="InterPro" id="IPR037185">
    <property type="entry name" value="EmrE-like"/>
</dbReference>
<feature type="transmembrane region" description="Helical" evidence="6">
    <location>
        <begin position="212"/>
        <end position="230"/>
    </location>
</feature>
<evidence type="ECO:0000256" key="3">
    <source>
        <dbReference type="ARBA" id="ARBA00022692"/>
    </source>
</evidence>
<comment type="subcellular location">
    <subcellularLocation>
        <location evidence="1">Membrane</location>
        <topology evidence="1">Multi-pass membrane protein</topology>
    </subcellularLocation>
</comment>
<dbReference type="InterPro" id="IPR000620">
    <property type="entry name" value="EamA_dom"/>
</dbReference>
<reference evidence="8" key="1">
    <citation type="submission" date="2021-02" db="EMBL/GenBank/DDBJ databases">
        <title>The CRISPR/cas machinery reduction and long-range gene transfer in the hot spring cyanobacterium Synechococcus.</title>
        <authorList>
            <person name="Dvorak P."/>
            <person name="Jahodarova E."/>
            <person name="Hasler P."/>
            <person name="Poulickova A."/>
        </authorList>
    </citation>
    <scope>NUCLEOTIDE SEQUENCE</scope>
    <source>
        <strain evidence="8">Rupite</strain>
    </source>
</reference>
<feature type="transmembrane region" description="Helical" evidence="6">
    <location>
        <begin position="242"/>
        <end position="261"/>
    </location>
</feature>
<protein>
    <submittedName>
        <fullName evidence="8">DMT family transporter</fullName>
    </submittedName>
</protein>
<dbReference type="EMBL" id="JAFIRA010000012">
    <property type="protein sequence ID" value="MCJ2542554.1"/>
    <property type="molecule type" value="Genomic_DNA"/>
</dbReference>
<evidence type="ECO:0000256" key="2">
    <source>
        <dbReference type="ARBA" id="ARBA00007362"/>
    </source>
</evidence>
<gene>
    <name evidence="8" type="ORF">JX360_06485</name>
</gene>
<evidence type="ECO:0000313" key="9">
    <source>
        <dbReference type="Proteomes" id="UP000830835"/>
    </source>
</evidence>
<comment type="similarity">
    <text evidence="2">Belongs to the EamA transporter family.</text>
</comment>
<keyword evidence="4 6" id="KW-1133">Transmembrane helix</keyword>
<organism evidence="8 9">
    <name type="scientific">Thermostichus vulcanus str. 'Rupite'</name>
    <dbReference type="NCBI Taxonomy" id="2813851"/>
    <lineage>
        <taxon>Bacteria</taxon>
        <taxon>Bacillati</taxon>
        <taxon>Cyanobacteriota</taxon>
        <taxon>Cyanophyceae</taxon>
        <taxon>Thermostichales</taxon>
        <taxon>Thermostichaceae</taxon>
        <taxon>Thermostichus</taxon>
    </lineage>
</organism>
<feature type="domain" description="EamA" evidence="7">
    <location>
        <begin position="14"/>
        <end position="145"/>
    </location>
</feature>
<keyword evidence="5 6" id="KW-0472">Membrane</keyword>
<proteinExistence type="inferred from homology"/>
<name>A0ABT0C9T8_THEVL</name>
<keyword evidence="9" id="KW-1185">Reference proteome</keyword>
<feature type="domain" description="EamA" evidence="7">
    <location>
        <begin position="154"/>
        <end position="280"/>
    </location>
</feature>
<keyword evidence="3 6" id="KW-0812">Transmembrane</keyword>
<feature type="transmembrane region" description="Helical" evidence="6">
    <location>
        <begin position="103"/>
        <end position="122"/>
    </location>
</feature>
<evidence type="ECO:0000256" key="6">
    <source>
        <dbReference type="SAM" id="Phobius"/>
    </source>
</evidence>
<sequence>MGRFGELSQVEAWQGVALMLLATGCFASLGAIIRLNSPAIHPFQIVFLRNLFGFLTLSPLLLQAGIQSLRTTKIGLYLSRGVISTVGMLLSFWAASILPLAEATALSFTQLLFASLIAVLVLQERMRPYRWLALGLGFAGALVMLRPGFQEGSLGIGLTLIASALFAWVTIVIKMLSRTESSITITAYMGLLQTPMSFLAAVWVWTWPSPEQWLWMVAMGLLGTIGQVALTQAYKLADVTTVMPLDFSRLIWASLIGFWVFAEIPDWWTCLGGALIFAGATSGVYGEARWRMLQTQARTSGV</sequence>
<feature type="transmembrane region" description="Helical" evidence="6">
    <location>
        <begin position="155"/>
        <end position="173"/>
    </location>
</feature>
<feature type="transmembrane region" description="Helical" evidence="6">
    <location>
        <begin position="12"/>
        <end position="33"/>
    </location>
</feature>
<dbReference type="PROSITE" id="PS51257">
    <property type="entry name" value="PROKAR_LIPOPROTEIN"/>
    <property type="match status" value="1"/>
</dbReference>
<evidence type="ECO:0000259" key="7">
    <source>
        <dbReference type="Pfam" id="PF00892"/>
    </source>
</evidence>
<evidence type="ECO:0000256" key="4">
    <source>
        <dbReference type="ARBA" id="ARBA00022989"/>
    </source>
</evidence>
<evidence type="ECO:0000256" key="1">
    <source>
        <dbReference type="ARBA" id="ARBA00004141"/>
    </source>
</evidence>
<feature type="transmembrane region" description="Helical" evidence="6">
    <location>
        <begin position="39"/>
        <end position="62"/>
    </location>
</feature>
<dbReference type="SUPFAM" id="SSF103481">
    <property type="entry name" value="Multidrug resistance efflux transporter EmrE"/>
    <property type="match status" value="2"/>
</dbReference>
<dbReference type="Proteomes" id="UP000830835">
    <property type="component" value="Unassembled WGS sequence"/>
</dbReference>
<comment type="caution">
    <text evidence="8">The sequence shown here is derived from an EMBL/GenBank/DDBJ whole genome shotgun (WGS) entry which is preliminary data.</text>
</comment>
<feature type="transmembrane region" description="Helical" evidence="6">
    <location>
        <begin position="185"/>
        <end position="206"/>
    </location>
</feature>
<evidence type="ECO:0000256" key="5">
    <source>
        <dbReference type="ARBA" id="ARBA00023136"/>
    </source>
</evidence>
<feature type="transmembrane region" description="Helical" evidence="6">
    <location>
        <begin position="74"/>
        <end position="97"/>
    </location>
</feature>
<dbReference type="Pfam" id="PF00892">
    <property type="entry name" value="EamA"/>
    <property type="match status" value="2"/>
</dbReference>
<dbReference type="PANTHER" id="PTHR22911:SF6">
    <property type="entry name" value="SOLUTE CARRIER FAMILY 35 MEMBER G1"/>
    <property type="match status" value="1"/>
</dbReference>